<gene>
    <name evidence="1" type="ORF">N8I86_38300</name>
</gene>
<dbReference type="Proteomes" id="UP001060733">
    <property type="component" value="Plasmid punmamed2"/>
</dbReference>
<organism evidence="1 2">
    <name type="scientific">Streptomyces albidocamelliae</name>
    <dbReference type="NCBI Taxonomy" id="2981135"/>
    <lineage>
        <taxon>Bacteria</taxon>
        <taxon>Bacillati</taxon>
        <taxon>Actinomycetota</taxon>
        <taxon>Actinomycetes</taxon>
        <taxon>Kitasatosporales</taxon>
        <taxon>Streptomycetaceae</taxon>
        <taxon>Streptomyces</taxon>
    </lineage>
</organism>
<sequence length="194" mass="22153">MTFIQWQWAVDLPGRARMNDRELRRYCSDIVRRLDLPKPFDINALVDQLEERRGRPISLLSMPLPADRGPCGLWVATPDVDYVIYQANTRKAHQRHIVLHEIGHMLFGHQATPAEEAEISRLLLPNIDPSLVRVVLGRTHYDRNEEKAAELIASLIPLRADGTAPRRATASPPHVTALVSHLERSLERSSRRRV</sequence>
<dbReference type="RefSeq" id="WP_263280278.1">
    <property type="nucleotide sequence ID" value="NZ_CP106796.1"/>
</dbReference>
<reference evidence="1" key="1">
    <citation type="submission" date="2022-10" db="EMBL/GenBank/DDBJ databases">
        <authorList>
            <person name="Mo P."/>
        </authorList>
    </citation>
    <scope>NUCLEOTIDE SEQUENCE</scope>
    <source>
        <strain evidence="1">HUAS 14-6</strain>
        <plasmid evidence="1">punmamed2</plasmid>
    </source>
</reference>
<keyword evidence="1" id="KW-0614">Plasmid</keyword>
<accession>A0ABY6F1D1</accession>
<evidence type="ECO:0000313" key="2">
    <source>
        <dbReference type="Proteomes" id="UP001060733"/>
    </source>
</evidence>
<keyword evidence="2" id="KW-1185">Reference proteome</keyword>
<protein>
    <submittedName>
        <fullName evidence="1">Toxin</fullName>
    </submittedName>
</protein>
<name>A0ABY6F1D1_9ACTN</name>
<dbReference type="EMBL" id="CP106796">
    <property type="protein sequence ID" value="UXY40422.1"/>
    <property type="molecule type" value="Genomic_DNA"/>
</dbReference>
<geneLocation type="plasmid" evidence="1 2">
    <name>punmamed2</name>
</geneLocation>
<proteinExistence type="predicted"/>
<evidence type="ECO:0000313" key="1">
    <source>
        <dbReference type="EMBL" id="UXY40422.1"/>
    </source>
</evidence>